<proteinExistence type="predicted"/>
<dbReference type="GeneID" id="15332119"/>
<keyword evidence="1" id="KW-1133">Transmembrane helix</keyword>
<evidence type="ECO:0000313" key="4">
    <source>
        <dbReference type="EMBL" id="AOS85669.1"/>
    </source>
</evidence>
<evidence type="ECO:0000313" key="3">
    <source>
        <dbReference type="EMBL" id="AOS85623.1"/>
    </source>
</evidence>
<keyword evidence="2" id="KW-0496">Mitochondrion</keyword>
<name>M4H6R5_NAEFO</name>
<evidence type="ECO:0000256" key="1">
    <source>
        <dbReference type="SAM" id="Phobius"/>
    </source>
</evidence>
<organism evidence="2">
    <name type="scientific">Naegleria fowleri</name>
    <name type="common">Brain eating amoeba</name>
    <dbReference type="NCBI Taxonomy" id="5763"/>
    <lineage>
        <taxon>Eukaryota</taxon>
        <taxon>Discoba</taxon>
        <taxon>Heterolobosea</taxon>
        <taxon>Tetramitia</taxon>
        <taxon>Eutetramitia</taxon>
        <taxon>Vahlkampfiidae</taxon>
        <taxon>Naegleria</taxon>
    </lineage>
</organism>
<dbReference type="RefSeq" id="YP_007890061.1">
    <property type="nucleotide sequence ID" value="NC_021104.1"/>
</dbReference>
<protein>
    <submittedName>
        <fullName evidence="2">TatC-like protein</fullName>
    </submittedName>
    <submittedName>
        <fullName evidence="3">Ymf16</fullName>
    </submittedName>
</protein>
<dbReference type="AlphaFoldDB" id="M4H6R5"/>
<feature type="transmembrane region" description="Helical" evidence="1">
    <location>
        <begin position="209"/>
        <end position="232"/>
    </location>
</feature>
<feature type="transmembrane region" description="Helical" evidence="1">
    <location>
        <begin position="12"/>
        <end position="31"/>
    </location>
</feature>
<keyword evidence="1" id="KW-0472">Membrane</keyword>
<dbReference type="EMBL" id="JX174181">
    <property type="protein sequence ID" value="AFP72334.1"/>
    <property type="molecule type" value="Genomic_DNA"/>
</dbReference>
<feature type="transmembrane region" description="Helical" evidence="1">
    <location>
        <begin position="182"/>
        <end position="200"/>
    </location>
</feature>
<dbReference type="EMBL" id="KX580902">
    <property type="protein sequence ID" value="AOS85623.1"/>
    <property type="molecule type" value="Genomic_DNA"/>
</dbReference>
<reference evidence="2" key="1">
    <citation type="journal article" date="2013" name="J. Eukaryot. Microbiol.">
        <title>The Mitochondrial Genome and a 60-kb Nuclear DNA Segment from Naegleria fowleri, the Causative Agent of Primary Amoebic Meningoencephalitis.</title>
        <authorList>
            <person name="Herman E.K."/>
            <person name="Greninger A.L."/>
            <person name="Visvesvara G.S."/>
            <person name="Marciano-Cabral F."/>
            <person name="Dacks J.B."/>
            <person name="Chiu C.Y."/>
        </authorList>
    </citation>
    <scope>NUCLEOTIDE SEQUENCE</scope>
</reference>
<accession>M4H6R5</accession>
<feature type="transmembrane region" description="Helical" evidence="1">
    <location>
        <begin position="134"/>
        <end position="155"/>
    </location>
</feature>
<dbReference type="EMBL" id="KX580903">
    <property type="protein sequence ID" value="AOS85669.1"/>
    <property type="molecule type" value="Genomic_DNA"/>
</dbReference>
<gene>
    <name evidence="2" type="primary">ymf16</name>
</gene>
<reference evidence="4" key="3">
    <citation type="submission" date="2016-07" db="EMBL/GenBank/DDBJ databases">
        <title>genome sequences of Naegleria fowleri mitochondria.</title>
        <authorList>
            <person name="Greninger A.L."/>
            <person name="Jerome K."/>
            <person name="Dixon T."/>
        </authorList>
    </citation>
    <scope>NUCLEOTIDE SEQUENCE</scope>
    <source>
        <strain evidence="4">V419</strain>
    </source>
</reference>
<geneLocation type="mitochondrion" evidence="2"/>
<reference evidence="3" key="2">
    <citation type="submission" date="2016-07" db="EMBL/GenBank/DDBJ databases">
        <title>genome sequence of Naegleria fowleri mitochondria.</title>
        <authorList>
            <person name="Greninger A.L."/>
            <person name="Jerome K."/>
            <person name="Dixon T."/>
        </authorList>
    </citation>
    <scope>NUCLEOTIDE SEQUENCE</scope>
    <source>
        <strain evidence="3">V511</strain>
    </source>
</reference>
<dbReference type="OMA" id="YLCESLY"/>
<evidence type="ECO:0000313" key="2">
    <source>
        <dbReference type="EMBL" id="AFP72334.1"/>
    </source>
</evidence>
<feature type="transmembrane region" description="Helical" evidence="1">
    <location>
        <begin position="99"/>
        <end position="122"/>
    </location>
</feature>
<keyword evidence="1" id="KW-0812">Transmembrane</keyword>
<sequence length="262" mass="31777">MNIFSYYLKELIFKILYILIISITLLLIIILKTKTILFFLLSPLKETIISSHIYLYTSEVNLLVHNSITNTQFKFLPLIEITLPFVINSYYYYKYIILFSIYLITPLLLYIITITINVILYKKEYRLFLHNIKWLMYILLMNSIVTQYCIIPLYIKYTFSHLIEFQFYEFDIELKLINYLDLYINVLYTNILIVFFYIYIKKHIKVNNYIVYILILILLPNEIMLQTTYVIVLTSCNMLNNIIIKYRNKIKKYKLTELEVKH</sequence>